<feature type="binding site" evidence="9">
    <location>
        <position position="206"/>
    </location>
    <ligand>
        <name>FMN</name>
        <dbReference type="ChEBI" id="CHEBI:58210"/>
    </ligand>
</feature>
<evidence type="ECO:0000256" key="2">
    <source>
        <dbReference type="ARBA" id="ARBA00022630"/>
    </source>
</evidence>
<dbReference type="InterPro" id="IPR004652">
    <property type="entry name" value="DusB-like"/>
</dbReference>
<dbReference type="KEGG" id="bja:blr4486"/>
<dbReference type="PANTHER" id="PTHR45846">
    <property type="entry name" value="TRNA-DIHYDROURIDINE(47) SYNTHASE [NAD(P)(+)]-LIKE"/>
    <property type="match status" value="1"/>
</dbReference>
<evidence type="ECO:0000256" key="1">
    <source>
        <dbReference type="ARBA" id="ARBA00001917"/>
    </source>
</evidence>
<feature type="binding site" evidence="9">
    <location>
        <begin position="261"/>
        <end position="262"/>
    </location>
    <ligand>
        <name>FMN</name>
        <dbReference type="ChEBI" id="CHEBI:58210"/>
    </ligand>
</feature>
<dbReference type="AlphaFoldDB" id="Q89LQ7"/>
<dbReference type="PhylomeDB" id="Q89LQ7"/>
<dbReference type="FunCoup" id="Q89LQ7">
    <property type="interactions" value="609"/>
</dbReference>
<dbReference type="InterPro" id="IPR018517">
    <property type="entry name" value="tRNA_hU_synthase_CS"/>
</dbReference>
<dbReference type="SUPFAM" id="SSF51395">
    <property type="entry name" value="FMN-linked oxidoreductases"/>
    <property type="match status" value="1"/>
</dbReference>
<name>Q89LQ7_BRADU</name>
<dbReference type="Gene3D" id="3.20.20.70">
    <property type="entry name" value="Aldolase class I"/>
    <property type="match status" value="1"/>
</dbReference>
<sequence length="371" mass="39617">MTLDCTRIVRKIGHGRCDEALRVNETTVTGSAGSGSKPLKIGDIEVATPVFLAPMSGVTDSPVRRLVAELGAGLVVSEMTASDELANGHRMSRLRCEATGIGPHVVQLAGCEAHWMAEGARIAEAEGADIIDINMGCPARHVTGGQSGSALMRDLDHAVGLIDATIAAVKVPVTLKMRLGWDDRSRNAPELARRAEAAGIKLVTVHGRTRCQFYKGEADWDAIRTVREAISIPLIVNGDITSYEKALAALESSGADAVMIGRGAQGQPWLPGQIGRRLKGGAAEATPSLATQLHYVRTLYEGVCALYGLRVGLKHARKHLGWALDVAADASRAPVEKLKSWRRTILTSEDPRLVHQSLQDAFDDFAWSAAA</sequence>
<keyword evidence="2 7" id="KW-0285">Flavoprotein</keyword>
<reference evidence="12" key="1">
    <citation type="journal article" date="2002" name="DNA Res.">
        <title>Complete genomic sequence of nitrogen-fixing symbiotic bacterium Bradyrhizobium japonicum USDA110.</title>
        <authorList>
            <person name="Kaneko T."/>
            <person name="Nakamura Y."/>
            <person name="Sato S."/>
            <person name="Minamisawa K."/>
            <person name="Uchiumi T."/>
            <person name="Sasamoto S."/>
            <person name="Watanabe A."/>
            <person name="Idesawa K."/>
            <person name="Iriguchi M."/>
            <person name="Kawashima K."/>
            <person name="Kohara M."/>
            <person name="Matsumoto M."/>
            <person name="Shimpo S."/>
            <person name="Tsuruoka H."/>
            <person name="Wada T."/>
            <person name="Yamada M."/>
            <person name="Tabata S."/>
        </authorList>
    </citation>
    <scope>NUCLEOTIDE SEQUENCE [LARGE SCALE GENOMIC DNA]</scope>
    <source>
        <strain evidence="12">JCM 10833 / BCRC 13528 / IAM 13628 / NBRC 14792 / USDA 110</strain>
    </source>
</reference>
<keyword evidence="6 7" id="KW-0560">Oxidoreductase</keyword>
<dbReference type="HOGENOM" id="CLU_013299_0_1_5"/>
<evidence type="ECO:0000256" key="4">
    <source>
        <dbReference type="ARBA" id="ARBA00022694"/>
    </source>
</evidence>
<dbReference type="EnsemblBacteria" id="BAC49751">
    <property type="protein sequence ID" value="BAC49751"/>
    <property type="gene ID" value="BAC49751"/>
</dbReference>
<dbReference type="GO" id="GO:0017150">
    <property type="term" value="F:tRNA dihydrouridine synthase activity"/>
    <property type="evidence" value="ECO:0007669"/>
    <property type="project" value="InterPro"/>
</dbReference>
<evidence type="ECO:0000256" key="7">
    <source>
        <dbReference type="PIRNR" id="PIRNR006621"/>
    </source>
</evidence>
<comment type="function">
    <text evidence="7">Catalyzes the synthesis of 5,6-dihydrouridine (D), a modified base found in the D-loop of most tRNAs, via the reduction of the C5-C6 double bond in target uridines.</text>
</comment>
<dbReference type="eggNOG" id="COG0042">
    <property type="taxonomic scope" value="Bacteria"/>
</dbReference>
<dbReference type="STRING" id="224911.AAV28_19605"/>
<feature type="active site" description="Proton donor" evidence="8">
    <location>
        <position position="137"/>
    </location>
</feature>
<evidence type="ECO:0000256" key="8">
    <source>
        <dbReference type="PIRSR" id="PIRSR006621-1"/>
    </source>
</evidence>
<evidence type="ECO:0000256" key="5">
    <source>
        <dbReference type="ARBA" id="ARBA00022857"/>
    </source>
</evidence>
<evidence type="ECO:0000259" key="10">
    <source>
        <dbReference type="Pfam" id="PF01207"/>
    </source>
</evidence>
<keyword evidence="5" id="KW-0521">NADP</keyword>
<proteinExistence type="inferred from homology"/>
<keyword evidence="9" id="KW-0547">Nucleotide-binding</keyword>
<dbReference type="OrthoDB" id="9764501at2"/>
<dbReference type="InterPro" id="IPR035587">
    <property type="entry name" value="DUS-like_FMN-bd"/>
</dbReference>
<organism evidence="11 12">
    <name type="scientific">Bradyrhizobium diazoefficiens (strain JCM 10833 / BCRC 13528 / IAM 13628 / NBRC 14792 / USDA 110)</name>
    <dbReference type="NCBI Taxonomy" id="224911"/>
    <lineage>
        <taxon>Bacteria</taxon>
        <taxon>Pseudomonadati</taxon>
        <taxon>Pseudomonadota</taxon>
        <taxon>Alphaproteobacteria</taxon>
        <taxon>Hyphomicrobiales</taxon>
        <taxon>Nitrobacteraceae</taxon>
        <taxon>Bradyrhizobium</taxon>
    </lineage>
</organism>
<dbReference type="InterPro" id="IPR013785">
    <property type="entry name" value="Aldolase_TIM"/>
</dbReference>
<evidence type="ECO:0000256" key="9">
    <source>
        <dbReference type="PIRSR" id="PIRSR006621-2"/>
    </source>
</evidence>
<evidence type="ECO:0000256" key="6">
    <source>
        <dbReference type="ARBA" id="ARBA00023002"/>
    </source>
</evidence>
<dbReference type="CDD" id="cd02801">
    <property type="entry name" value="DUS_like_FMN"/>
    <property type="match status" value="1"/>
</dbReference>
<feature type="binding site" evidence="9">
    <location>
        <position position="176"/>
    </location>
    <ligand>
        <name>FMN</name>
        <dbReference type="ChEBI" id="CHEBI:58210"/>
    </ligand>
</feature>
<dbReference type="EC" id="1.3.1.-" evidence="7"/>
<evidence type="ECO:0000256" key="3">
    <source>
        <dbReference type="ARBA" id="ARBA00022643"/>
    </source>
</evidence>
<dbReference type="EMBL" id="BA000040">
    <property type="protein sequence ID" value="BAC49751.1"/>
    <property type="molecule type" value="Genomic_DNA"/>
</dbReference>
<dbReference type="Pfam" id="PF01207">
    <property type="entry name" value="Dus"/>
    <property type="match status" value="1"/>
</dbReference>
<dbReference type="PANTHER" id="PTHR45846:SF1">
    <property type="entry name" value="TRNA-DIHYDROURIDINE(47) SYNTHASE [NAD(P)(+)]-LIKE"/>
    <property type="match status" value="1"/>
</dbReference>
<dbReference type="PATRIC" id="fig|224911.5.peg.4540"/>
<comment type="similarity">
    <text evidence="7">Belongs to the dus family.</text>
</comment>
<keyword evidence="12" id="KW-1185">Reference proteome</keyword>
<feature type="domain" description="DUS-like FMN-binding" evidence="10">
    <location>
        <begin position="52"/>
        <end position="359"/>
    </location>
</feature>
<gene>
    <name evidence="11" type="primary">nifR</name>
</gene>
<dbReference type="PROSITE" id="PS01136">
    <property type="entry name" value="UPF0034"/>
    <property type="match status" value="1"/>
</dbReference>
<dbReference type="PIRSF" id="PIRSF006621">
    <property type="entry name" value="Dus"/>
    <property type="match status" value="1"/>
</dbReference>
<dbReference type="Proteomes" id="UP000002526">
    <property type="component" value="Chromosome"/>
</dbReference>
<keyword evidence="3 7" id="KW-0288">FMN</keyword>
<dbReference type="NCBIfam" id="TIGR00737">
    <property type="entry name" value="nifR3_yhdG"/>
    <property type="match status" value="1"/>
</dbReference>
<keyword evidence="4 7" id="KW-0819">tRNA processing</keyword>
<evidence type="ECO:0000313" key="12">
    <source>
        <dbReference type="Proteomes" id="UP000002526"/>
    </source>
</evidence>
<protein>
    <recommendedName>
        <fullName evidence="7">tRNA-dihydrouridine synthase</fullName>
        <ecNumber evidence="7">1.3.1.-</ecNumber>
    </recommendedName>
</protein>
<dbReference type="InterPro" id="IPR001269">
    <property type="entry name" value="DUS_fam"/>
</dbReference>
<feature type="binding site" evidence="9">
    <location>
        <position position="107"/>
    </location>
    <ligand>
        <name>FMN</name>
        <dbReference type="ChEBI" id="CHEBI:58210"/>
    </ligand>
</feature>
<accession>Q89LQ7</accession>
<dbReference type="InParanoid" id="Q89LQ7"/>
<evidence type="ECO:0000313" key="11">
    <source>
        <dbReference type="EMBL" id="BAC49751.1"/>
    </source>
</evidence>
<dbReference type="GO" id="GO:0050660">
    <property type="term" value="F:flavin adenine dinucleotide binding"/>
    <property type="evidence" value="ECO:0007669"/>
    <property type="project" value="InterPro"/>
</dbReference>
<comment type="cofactor">
    <cofactor evidence="1 7 9">
        <name>FMN</name>
        <dbReference type="ChEBI" id="CHEBI:58210"/>
    </cofactor>
</comment>